<sequence length="414" mass="47562">MEALRNQGFFFAIINCHSGSSCQIYFKFVSRSISMTILIYFLTFVVIAAVLFYILGYSYIFNGISKTYLKGKMSAHIDDGKFFSHNVIAAGNPVPWEEDPEYNKTELPKNIVEDLIHSNTASFLVIRNGKILHEQYWNGYNEFSKTNSFSMAKAVTVMLLGKAIEEGKIKSIDEKFSYYFGEFKDKEFAENLTLKNLAQMESGLNWEEDYKNPFLPNAKAYYGRSLMGATFSRKFKQNPGERFEYQSGSTQLLGFAVRKAVSQSLSSYLSEKFWTPLGMEQDAEWSTDESGMEKTYCCIHSTTRDFAKLGQLFLNNGKVNGEQILNLDFINQMRTPTEKSEEIYGMGFWINNDNPIKHYYFLGLQGQYIIMIPEHNMVIVRTGSYNNLPKNDRGRPDQVKFLVNETVKFFSGNE</sequence>
<protein>
    <submittedName>
        <fullName evidence="3">CubicO group peptidase, beta-lactamase class C family</fullName>
    </submittedName>
</protein>
<keyword evidence="1" id="KW-0812">Transmembrane</keyword>
<evidence type="ECO:0000313" key="3">
    <source>
        <dbReference type="EMBL" id="SEM59352.1"/>
    </source>
</evidence>
<keyword evidence="1" id="KW-0472">Membrane</keyword>
<dbReference type="Gene3D" id="3.40.710.10">
    <property type="entry name" value="DD-peptidase/beta-lactamase superfamily"/>
    <property type="match status" value="1"/>
</dbReference>
<reference evidence="4" key="1">
    <citation type="submission" date="2016-10" db="EMBL/GenBank/DDBJ databases">
        <authorList>
            <person name="Varghese N."/>
            <person name="Submissions S."/>
        </authorList>
    </citation>
    <scope>NUCLEOTIDE SEQUENCE [LARGE SCALE GENOMIC DNA]</scope>
    <source>
        <strain evidence="4">DSM 17453</strain>
    </source>
</reference>
<feature type="domain" description="Beta-lactamase-related" evidence="2">
    <location>
        <begin position="113"/>
        <end position="396"/>
    </location>
</feature>
<dbReference type="InterPro" id="IPR050789">
    <property type="entry name" value="Diverse_Enzym_Activities"/>
</dbReference>
<dbReference type="SUPFAM" id="SSF56601">
    <property type="entry name" value="beta-lactamase/transpeptidase-like"/>
    <property type="match status" value="1"/>
</dbReference>
<dbReference type="Pfam" id="PF00144">
    <property type="entry name" value="Beta-lactamase"/>
    <property type="match status" value="1"/>
</dbReference>
<evidence type="ECO:0000259" key="2">
    <source>
        <dbReference type="Pfam" id="PF00144"/>
    </source>
</evidence>
<evidence type="ECO:0000313" key="4">
    <source>
        <dbReference type="Proteomes" id="UP000199450"/>
    </source>
</evidence>
<keyword evidence="1" id="KW-1133">Transmembrane helix</keyword>
<evidence type="ECO:0000256" key="1">
    <source>
        <dbReference type="SAM" id="Phobius"/>
    </source>
</evidence>
<gene>
    <name evidence="3" type="ORF">SAMN05421856_104369</name>
</gene>
<dbReference type="AlphaFoldDB" id="A0A1H7ZL87"/>
<dbReference type="Proteomes" id="UP000199450">
    <property type="component" value="Unassembled WGS sequence"/>
</dbReference>
<dbReference type="PANTHER" id="PTHR43283">
    <property type="entry name" value="BETA-LACTAMASE-RELATED"/>
    <property type="match status" value="1"/>
</dbReference>
<dbReference type="EMBL" id="FOBV01000004">
    <property type="protein sequence ID" value="SEM59352.1"/>
    <property type="molecule type" value="Genomic_DNA"/>
</dbReference>
<organism evidence="3 4">
    <name type="scientific">Chryseobacterium taichungense</name>
    <dbReference type="NCBI Taxonomy" id="295069"/>
    <lineage>
        <taxon>Bacteria</taxon>
        <taxon>Pseudomonadati</taxon>
        <taxon>Bacteroidota</taxon>
        <taxon>Flavobacteriia</taxon>
        <taxon>Flavobacteriales</taxon>
        <taxon>Weeksellaceae</taxon>
        <taxon>Chryseobacterium group</taxon>
        <taxon>Chryseobacterium</taxon>
    </lineage>
</organism>
<accession>A0A1H7ZL87</accession>
<dbReference type="STRING" id="295069.SAMN05421856_104369"/>
<dbReference type="InterPro" id="IPR012338">
    <property type="entry name" value="Beta-lactam/transpept-like"/>
</dbReference>
<dbReference type="InterPro" id="IPR001466">
    <property type="entry name" value="Beta-lactam-related"/>
</dbReference>
<dbReference type="PROSITE" id="PS51257">
    <property type="entry name" value="PROKAR_LIPOPROTEIN"/>
    <property type="match status" value="1"/>
</dbReference>
<keyword evidence="4" id="KW-1185">Reference proteome</keyword>
<name>A0A1H7ZL87_9FLAO</name>
<dbReference type="PANTHER" id="PTHR43283:SF7">
    <property type="entry name" value="BETA-LACTAMASE-RELATED DOMAIN-CONTAINING PROTEIN"/>
    <property type="match status" value="1"/>
</dbReference>
<proteinExistence type="predicted"/>
<feature type="transmembrane region" description="Helical" evidence="1">
    <location>
        <begin position="37"/>
        <end position="60"/>
    </location>
</feature>